<dbReference type="EMBL" id="JAFKCU010000003">
    <property type="protein sequence ID" value="MBN7816536.1"/>
    <property type="molecule type" value="Genomic_DNA"/>
</dbReference>
<evidence type="ECO:0000256" key="6">
    <source>
        <dbReference type="ARBA" id="ARBA00022824"/>
    </source>
</evidence>
<protein>
    <submittedName>
        <fullName evidence="16">Sterol desaturase family protein</fullName>
    </submittedName>
</protein>
<evidence type="ECO:0000256" key="9">
    <source>
        <dbReference type="ARBA" id="ARBA00022989"/>
    </source>
</evidence>
<keyword evidence="17" id="KW-1185">Reference proteome</keyword>
<dbReference type="InterPro" id="IPR006694">
    <property type="entry name" value="Fatty_acid_hydroxylase"/>
</dbReference>
<reference evidence="16 17" key="1">
    <citation type="submission" date="2021-03" db="EMBL/GenBank/DDBJ databases">
        <title>novel species isolated from a fishpond in China.</title>
        <authorList>
            <person name="Lu H."/>
            <person name="Cai Z."/>
        </authorList>
    </citation>
    <scope>NUCLEOTIDE SEQUENCE [LARGE SCALE GENOMIC DNA]</scope>
    <source>
        <strain evidence="16 17">YJ13C</strain>
    </source>
</reference>
<keyword evidence="8" id="KW-0862">Zinc</keyword>
<evidence type="ECO:0000256" key="1">
    <source>
        <dbReference type="ARBA" id="ARBA00001947"/>
    </source>
</evidence>
<name>A0ABS3CJ72_9BACT</name>
<evidence type="ECO:0000313" key="16">
    <source>
        <dbReference type="EMBL" id="MBN7816536.1"/>
    </source>
</evidence>
<proteinExistence type="predicted"/>
<evidence type="ECO:0000256" key="8">
    <source>
        <dbReference type="ARBA" id="ARBA00022833"/>
    </source>
</evidence>
<sequence length="417" mass="47187">MKTQSTPSAFSLKKCTYIAAIIFIGLLLLCHLFKANTYLFFTGLFGIGWLLWTFTEYFLHRFVMHEFLILRSSSNIIDHHNHHKSPQNLKVKAIHRITFLMFFLIVLKLSIQYGGYSPLIAGFLFGITTYNFLHYLLHQPIGNSLFPSIQRAHILHHYNRPNHGYSFSTSFWDRLFKTYPPKEDQITEQMLSKYFSKSSNSNFKLTETMKSHSNIFSLLLIIVLLLILTNACVPVFSDMQSARTLGKGNFEVTPFYTNSAADSESKGVTQVSANLGIGLSENIDIRGRISHLWFNGEGGGGSTIFGIGPKFSMVPERLSLFIPVGSSFDVDSWQLQPTLFYTQPIVEKKFEATLSPKYIFNLCRDCSGFFATNLGIAYSKDLTKNAIRAEYGRIFSDGGGLGQFSLGYSFVLSKKNK</sequence>
<dbReference type="InterPro" id="IPR014430">
    <property type="entry name" value="Scs7"/>
</dbReference>
<evidence type="ECO:0000256" key="13">
    <source>
        <dbReference type="ARBA" id="ARBA00023160"/>
    </source>
</evidence>
<comment type="cofactor">
    <cofactor evidence="1">
        <name>Zn(2+)</name>
        <dbReference type="ChEBI" id="CHEBI:29105"/>
    </cofactor>
</comment>
<keyword evidence="11" id="KW-0443">Lipid metabolism</keyword>
<evidence type="ECO:0000256" key="10">
    <source>
        <dbReference type="ARBA" id="ARBA00023002"/>
    </source>
</evidence>
<keyword evidence="4 14" id="KW-0812">Transmembrane</keyword>
<dbReference type="PANTHER" id="PTHR12863:SF1">
    <property type="entry name" value="FATTY ACID 2-HYDROXYLASE"/>
    <property type="match status" value="1"/>
</dbReference>
<keyword evidence="13" id="KW-0275">Fatty acid biosynthesis</keyword>
<gene>
    <name evidence="16" type="ORF">J0A69_13900</name>
</gene>
<evidence type="ECO:0000256" key="4">
    <source>
        <dbReference type="ARBA" id="ARBA00022692"/>
    </source>
</evidence>
<dbReference type="PANTHER" id="PTHR12863">
    <property type="entry name" value="FATTY ACID HYDROXYLASE"/>
    <property type="match status" value="1"/>
</dbReference>
<evidence type="ECO:0000259" key="15">
    <source>
        <dbReference type="Pfam" id="PF04116"/>
    </source>
</evidence>
<evidence type="ECO:0000256" key="3">
    <source>
        <dbReference type="ARBA" id="ARBA00022516"/>
    </source>
</evidence>
<keyword evidence="10" id="KW-0560">Oxidoreductase</keyword>
<feature type="transmembrane region" description="Helical" evidence="14">
    <location>
        <begin position="119"/>
        <end position="137"/>
    </location>
</feature>
<feature type="transmembrane region" description="Helical" evidence="14">
    <location>
        <begin position="93"/>
        <end position="113"/>
    </location>
</feature>
<organism evidence="16 17">
    <name type="scientific">Algoriphagus pacificus</name>
    <dbReference type="NCBI Taxonomy" id="2811234"/>
    <lineage>
        <taxon>Bacteria</taxon>
        <taxon>Pseudomonadati</taxon>
        <taxon>Bacteroidota</taxon>
        <taxon>Cytophagia</taxon>
        <taxon>Cytophagales</taxon>
        <taxon>Cyclobacteriaceae</taxon>
        <taxon>Algoriphagus</taxon>
    </lineage>
</organism>
<evidence type="ECO:0000256" key="14">
    <source>
        <dbReference type="SAM" id="Phobius"/>
    </source>
</evidence>
<keyword evidence="9 14" id="KW-1133">Transmembrane helix</keyword>
<dbReference type="Proteomes" id="UP000664480">
    <property type="component" value="Unassembled WGS sequence"/>
</dbReference>
<comment type="subcellular location">
    <subcellularLocation>
        <location evidence="2">Endoplasmic reticulum membrane</location>
        <topology evidence="2">Multi-pass membrane protein</topology>
    </subcellularLocation>
</comment>
<keyword evidence="6" id="KW-0256">Endoplasmic reticulum</keyword>
<accession>A0ABS3CJ72</accession>
<evidence type="ECO:0000256" key="5">
    <source>
        <dbReference type="ARBA" id="ARBA00022723"/>
    </source>
</evidence>
<evidence type="ECO:0000256" key="7">
    <source>
        <dbReference type="ARBA" id="ARBA00022832"/>
    </source>
</evidence>
<evidence type="ECO:0000256" key="11">
    <source>
        <dbReference type="ARBA" id="ARBA00023098"/>
    </source>
</evidence>
<keyword evidence="7" id="KW-0276">Fatty acid metabolism</keyword>
<keyword evidence="3" id="KW-0444">Lipid biosynthesis</keyword>
<keyword evidence="5" id="KW-0479">Metal-binding</keyword>
<comment type="caution">
    <text evidence="16">The sequence shown here is derived from an EMBL/GenBank/DDBJ whole genome shotgun (WGS) entry which is preliminary data.</text>
</comment>
<dbReference type="RefSeq" id="WP_206587213.1">
    <property type="nucleotide sequence ID" value="NZ_JAFKCU010000003.1"/>
</dbReference>
<evidence type="ECO:0000256" key="2">
    <source>
        <dbReference type="ARBA" id="ARBA00004477"/>
    </source>
</evidence>
<evidence type="ECO:0000313" key="17">
    <source>
        <dbReference type="Proteomes" id="UP000664480"/>
    </source>
</evidence>
<feature type="transmembrane region" description="Helical" evidence="14">
    <location>
        <begin position="40"/>
        <end position="59"/>
    </location>
</feature>
<feature type="domain" description="Fatty acid hydroxylase" evidence="15">
    <location>
        <begin position="47"/>
        <end position="178"/>
    </location>
</feature>
<feature type="transmembrane region" description="Helical" evidence="14">
    <location>
        <begin position="15"/>
        <end position="34"/>
    </location>
</feature>
<keyword evidence="12 14" id="KW-0472">Membrane</keyword>
<feature type="transmembrane region" description="Helical" evidence="14">
    <location>
        <begin position="215"/>
        <end position="236"/>
    </location>
</feature>
<dbReference type="Pfam" id="PF04116">
    <property type="entry name" value="FA_hydroxylase"/>
    <property type="match status" value="1"/>
</dbReference>
<evidence type="ECO:0000256" key="12">
    <source>
        <dbReference type="ARBA" id="ARBA00023136"/>
    </source>
</evidence>